<comment type="subcellular location">
    <subcellularLocation>
        <location evidence="2">Cytoplasm</location>
    </subcellularLocation>
    <subcellularLocation>
        <location evidence="1">Nucleus</location>
    </subcellularLocation>
</comment>
<dbReference type="PROSITE" id="PS00108">
    <property type="entry name" value="PROTEIN_KINASE_ST"/>
    <property type="match status" value="1"/>
</dbReference>
<dbReference type="PROSITE" id="PS00107">
    <property type="entry name" value="PROTEIN_KINASE_ATP"/>
    <property type="match status" value="1"/>
</dbReference>
<dbReference type="FunFam" id="1.10.510.10:FF:000038">
    <property type="entry name" value="serine/threonine-protein kinase N2 isoform X1"/>
    <property type="match status" value="1"/>
</dbReference>
<evidence type="ECO:0000313" key="23">
    <source>
        <dbReference type="Ensembl" id="ENSSGRP00000091604.1"/>
    </source>
</evidence>
<keyword evidence="24" id="KW-1185">Reference proteome</keyword>
<dbReference type="CDD" id="cd11622">
    <property type="entry name" value="HR1_PKN_1"/>
    <property type="match status" value="1"/>
</dbReference>
<organism evidence="23 24">
    <name type="scientific">Sinocyclocheilus grahami</name>
    <name type="common">Dianchi golden-line fish</name>
    <name type="synonym">Barbus grahami</name>
    <dbReference type="NCBI Taxonomy" id="75366"/>
    <lineage>
        <taxon>Eukaryota</taxon>
        <taxon>Metazoa</taxon>
        <taxon>Chordata</taxon>
        <taxon>Craniata</taxon>
        <taxon>Vertebrata</taxon>
        <taxon>Euteleostomi</taxon>
        <taxon>Actinopterygii</taxon>
        <taxon>Neopterygii</taxon>
        <taxon>Teleostei</taxon>
        <taxon>Ostariophysi</taxon>
        <taxon>Cypriniformes</taxon>
        <taxon>Cyprinidae</taxon>
        <taxon>Cyprininae</taxon>
        <taxon>Sinocyclocheilus</taxon>
    </lineage>
</organism>
<dbReference type="Gene3D" id="1.10.510.10">
    <property type="entry name" value="Transferase(Phosphotransferase) domain 1"/>
    <property type="match status" value="1"/>
</dbReference>
<feature type="domain" description="Protein kinase" evidence="20">
    <location>
        <begin position="454"/>
        <end position="713"/>
    </location>
</feature>
<keyword evidence="6" id="KW-0723">Serine/threonine-protein kinase</keyword>
<evidence type="ECO:0000259" key="20">
    <source>
        <dbReference type="PROSITE" id="PS50011"/>
    </source>
</evidence>
<dbReference type="SUPFAM" id="SSF46585">
    <property type="entry name" value="HR1 repeat"/>
    <property type="match status" value="3"/>
</dbReference>
<evidence type="ECO:0000256" key="4">
    <source>
        <dbReference type="ARBA" id="ARBA00012429"/>
    </source>
</evidence>
<keyword evidence="12 18" id="KW-0067">ATP-binding</keyword>
<dbReference type="InterPro" id="IPR000719">
    <property type="entry name" value="Prot_kinase_dom"/>
</dbReference>
<dbReference type="InterPro" id="IPR011009">
    <property type="entry name" value="Kinase-like_dom_sf"/>
</dbReference>
<evidence type="ECO:0000256" key="2">
    <source>
        <dbReference type="ARBA" id="ARBA00004496"/>
    </source>
</evidence>
<reference evidence="23" key="1">
    <citation type="submission" date="2025-08" db="UniProtKB">
        <authorList>
            <consortium name="Ensembl"/>
        </authorList>
    </citation>
    <scope>IDENTIFICATION</scope>
</reference>
<dbReference type="Proteomes" id="UP000472262">
    <property type="component" value="Unassembled WGS sequence"/>
</dbReference>
<keyword evidence="14" id="KW-0539">Nucleus</keyword>
<dbReference type="FunFam" id="1.10.287.160:FF:000003">
    <property type="entry name" value="Putative serine/threonine-protein kinase N2"/>
    <property type="match status" value="1"/>
</dbReference>
<evidence type="ECO:0000256" key="10">
    <source>
        <dbReference type="ARBA" id="ARBA00022741"/>
    </source>
</evidence>
<comment type="similarity">
    <text evidence="3">Belongs to the protein kinase superfamily. AGC Ser/Thr protein kinase family. PKC subfamily.</text>
</comment>
<evidence type="ECO:0000256" key="11">
    <source>
        <dbReference type="ARBA" id="ARBA00022777"/>
    </source>
</evidence>
<dbReference type="CDD" id="cd11630">
    <property type="entry name" value="HR1_PKN1_2"/>
    <property type="match status" value="1"/>
</dbReference>
<feature type="domain" description="REM-1" evidence="22">
    <location>
        <begin position="1"/>
        <end position="76"/>
    </location>
</feature>
<evidence type="ECO:0000259" key="22">
    <source>
        <dbReference type="PROSITE" id="PS51860"/>
    </source>
</evidence>
<dbReference type="SMART" id="SM00220">
    <property type="entry name" value="S_TKc"/>
    <property type="match status" value="1"/>
</dbReference>
<protein>
    <recommendedName>
        <fullName evidence="4">protein kinase C</fullName>
        <ecNumber evidence="4">2.7.11.13</ecNumber>
    </recommendedName>
</protein>
<dbReference type="PROSITE" id="PS51285">
    <property type="entry name" value="AGC_KINASE_CTER"/>
    <property type="match status" value="1"/>
</dbReference>
<evidence type="ECO:0000256" key="3">
    <source>
        <dbReference type="ARBA" id="ARBA00005490"/>
    </source>
</evidence>
<keyword evidence="5" id="KW-0963">Cytoplasm</keyword>
<feature type="domain" description="AGC-kinase C-terminal" evidence="21">
    <location>
        <begin position="714"/>
        <end position="781"/>
    </location>
</feature>
<dbReference type="GO" id="GO:0005634">
    <property type="term" value="C:nucleus"/>
    <property type="evidence" value="ECO:0007669"/>
    <property type="project" value="UniProtKB-SubCell"/>
</dbReference>
<evidence type="ECO:0000256" key="7">
    <source>
        <dbReference type="ARBA" id="ARBA00022553"/>
    </source>
</evidence>
<dbReference type="SUPFAM" id="SSF49562">
    <property type="entry name" value="C2 domain (Calcium/lipid-binding domain, CaLB)"/>
    <property type="match status" value="1"/>
</dbReference>
<dbReference type="FunFam" id="3.30.200.20:FF:000058">
    <property type="entry name" value="Putative serine/threonine-protein kinase N2"/>
    <property type="match status" value="1"/>
</dbReference>
<dbReference type="GO" id="GO:0004697">
    <property type="term" value="F:diacylglycerol-dependent serine/threonine kinase activity"/>
    <property type="evidence" value="ECO:0007669"/>
    <property type="project" value="UniProtKB-EC"/>
</dbReference>
<dbReference type="InterPro" id="IPR011072">
    <property type="entry name" value="HR1_rho-bd"/>
</dbReference>
<evidence type="ECO:0000256" key="18">
    <source>
        <dbReference type="PROSITE-ProRule" id="PRU10141"/>
    </source>
</evidence>
<evidence type="ECO:0000256" key="6">
    <source>
        <dbReference type="ARBA" id="ARBA00022527"/>
    </source>
</evidence>
<evidence type="ECO:0000256" key="9">
    <source>
        <dbReference type="ARBA" id="ARBA00022737"/>
    </source>
</evidence>
<keyword evidence="10 18" id="KW-0547">Nucleotide-binding</keyword>
<evidence type="ECO:0000256" key="15">
    <source>
        <dbReference type="ARBA" id="ARBA00047272"/>
    </source>
</evidence>
<sequence>DMSDNSCVQQRLDEQRERIRREIRKELKIKAGAENLRRATTDKRNAQQVESQIRSSSRKLDSLHAQLQELDAHIVVKDDLQSLGTPGRSSANQDRIKALERQLNIELKVKQGAENMIPIYANGVTKDKKLLQSAQQMLQDSKTKIDIIRMQIRKAMQATEQTDDIQGKPDLCGVELRIEELWHHYRVEHAMAEGAKNMLRLLGAGKAQDRSFRVLGHQCVVTRTLQVRLLGCVGLLEVVPGRSRASPVVLPHFSPGDGRPFKLTLSSRNSSFSLKIPSKSEELSLEMSAVLKLENCVVGQTCWRSVGEQTWDQTFTLELERSREMEIAVYWRDYRSLCALKYLKLEDFLDNQRHRIQLELEPQGLLLAEVMFFNPVIERGPRLQRQRKVFSKQQGKAFLRAKQMNVDMATWVRLLKNAIPMSSSTHSYTHHSNTHNSRYCNTPPSKSSLCLQDFQMIAVLGRGHFGKVLLSEYKRSGKVYAIKALKKGDIVARDEVESLMCEKRIFETVNSTRHPFLVNLFACFQTPEHVCFVMEYTAGGDLMMHIHADVFSETRSVFYSACVVLGLQFLHDNKIVYRDLKLDNLLLDTEGYVKIADFGLCKEGMGHGDRTSTFCGTPEFLAPEILTDTSYTRAVDWWGLGVLIYEMLVGESPFPGDDEEEVFDSIVNDEVRYPRFLSTEAIGIMRRLLRRNPEKRLGSSERDAEDIKKQPFFRNIDWDALLQRRVPPPFVPAVKGKEDVSNFDAEFTNEAPTLTPPRERRTLSRKDQDYFRDFDYVSDFC</sequence>
<keyword evidence="11" id="KW-0418">Kinase</keyword>
<evidence type="ECO:0000256" key="16">
    <source>
        <dbReference type="ARBA" id="ARBA00047470"/>
    </source>
</evidence>
<feature type="domain" description="REM-1" evidence="22">
    <location>
        <begin position="82"/>
        <end position="161"/>
    </location>
</feature>
<dbReference type="Ensembl" id="ENSSGRT00000097503.1">
    <property type="protein sequence ID" value="ENSSGRP00000091604.1"/>
    <property type="gene ID" value="ENSSGRG00000045821.1"/>
</dbReference>
<keyword evidence="8" id="KW-0808">Transferase</keyword>
<dbReference type="GO" id="GO:0031267">
    <property type="term" value="F:small GTPase binding"/>
    <property type="evidence" value="ECO:0007669"/>
    <property type="project" value="InterPro"/>
</dbReference>
<keyword evidence="13 17" id="KW-0175">Coiled coil</keyword>
<comment type="catalytic activity">
    <reaction evidence="15">
        <text>L-threonyl-[protein] + ATP = O-phospho-L-threonyl-[protein] + ADP + H(+)</text>
        <dbReference type="Rhea" id="RHEA:46608"/>
        <dbReference type="Rhea" id="RHEA-COMP:11060"/>
        <dbReference type="Rhea" id="RHEA-COMP:11605"/>
        <dbReference type="ChEBI" id="CHEBI:15378"/>
        <dbReference type="ChEBI" id="CHEBI:30013"/>
        <dbReference type="ChEBI" id="CHEBI:30616"/>
        <dbReference type="ChEBI" id="CHEBI:61977"/>
        <dbReference type="ChEBI" id="CHEBI:456216"/>
        <dbReference type="EC" id="2.7.11.13"/>
    </reaction>
</comment>
<evidence type="ECO:0000256" key="5">
    <source>
        <dbReference type="ARBA" id="ARBA00022490"/>
    </source>
</evidence>
<comment type="catalytic activity">
    <reaction evidence="16">
        <text>L-seryl-[protein] + ATP = O-phospho-L-seryl-[protein] + ADP + H(+)</text>
        <dbReference type="Rhea" id="RHEA:17989"/>
        <dbReference type="Rhea" id="RHEA-COMP:9863"/>
        <dbReference type="Rhea" id="RHEA-COMP:11604"/>
        <dbReference type="ChEBI" id="CHEBI:15378"/>
        <dbReference type="ChEBI" id="CHEBI:29999"/>
        <dbReference type="ChEBI" id="CHEBI:30616"/>
        <dbReference type="ChEBI" id="CHEBI:83421"/>
        <dbReference type="ChEBI" id="CHEBI:456216"/>
        <dbReference type="EC" id="2.7.11.13"/>
    </reaction>
</comment>
<dbReference type="GO" id="GO:0005737">
    <property type="term" value="C:cytoplasm"/>
    <property type="evidence" value="ECO:0007669"/>
    <property type="project" value="UniProtKB-SubCell"/>
</dbReference>
<keyword evidence="7" id="KW-0597">Phosphoprotein</keyword>
<dbReference type="InterPro" id="IPR008271">
    <property type="entry name" value="Ser/Thr_kinase_AS"/>
</dbReference>
<name>A0A672RSC6_SINGR</name>
<dbReference type="InterPro" id="IPR017441">
    <property type="entry name" value="Protein_kinase_ATP_BS"/>
</dbReference>
<dbReference type="InterPro" id="IPR037313">
    <property type="entry name" value="PKN_HR1_1"/>
</dbReference>
<dbReference type="SMART" id="SM00742">
    <property type="entry name" value="Hr1"/>
    <property type="match status" value="3"/>
</dbReference>
<accession>A0A672RSC6</accession>
<dbReference type="FunFam" id="1.10.287.160:FF:000002">
    <property type="entry name" value="Putative serine/threonine-protein kinase N2"/>
    <property type="match status" value="1"/>
</dbReference>
<dbReference type="InterPro" id="IPR000961">
    <property type="entry name" value="AGC-kinase_C"/>
</dbReference>
<proteinExistence type="inferred from homology"/>
<dbReference type="PROSITE" id="PS51860">
    <property type="entry name" value="REM_1"/>
    <property type="match status" value="2"/>
</dbReference>
<reference evidence="23" key="2">
    <citation type="submission" date="2025-09" db="UniProtKB">
        <authorList>
            <consortium name="Ensembl"/>
        </authorList>
    </citation>
    <scope>IDENTIFICATION</scope>
</reference>
<evidence type="ECO:0000313" key="24">
    <source>
        <dbReference type="Proteomes" id="UP000472262"/>
    </source>
</evidence>
<evidence type="ECO:0000259" key="21">
    <source>
        <dbReference type="PROSITE" id="PS51285"/>
    </source>
</evidence>
<evidence type="ECO:0000256" key="13">
    <source>
        <dbReference type="ARBA" id="ARBA00023054"/>
    </source>
</evidence>
<dbReference type="InterPro" id="IPR036274">
    <property type="entry name" value="HR1_rpt_sf"/>
</dbReference>
<dbReference type="InterPro" id="IPR035892">
    <property type="entry name" value="C2_domain_sf"/>
</dbReference>
<dbReference type="InterPro" id="IPR017892">
    <property type="entry name" value="Pkinase_C"/>
</dbReference>
<dbReference type="PROSITE" id="PS50011">
    <property type="entry name" value="PROTEIN_KINASE_DOM"/>
    <property type="match status" value="1"/>
</dbReference>
<feature type="binding site" evidence="18">
    <location>
        <position position="483"/>
    </location>
    <ligand>
        <name>ATP</name>
        <dbReference type="ChEBI" id="CHEBI:30616"/>
    </ligand>
</feature>
<evidence type="ECO:0000256" key="1">
    <source>
        <dbReference type="ARBA" id="ARBA00004123"/>
    </source>
</evidence>
<dbReference type="Gene3D" id="3.30.200.20">
    <property type="entry name" value="Phosphorylase Kinase, domain 1"/>
    <property type="match status" value="1"/>
</dbReference>
<dbReference type="SMART" id="SM00133">
    <property type="entry name" value="S_TK_X"/>
    <property type="match status" value="1"/>
</dbReference>
<dbReference type="AlphaFoldDB" id="A0A672RSC6"/>
<gene>
    <name evidence="23" type="primary">LOC107563771</name>
</gene>
<dbReference type="EC" id="2.7.11.13" evidence="4"/>
<dbReference type="InterPro" id="IPR037317">
    <property type="entry name" value="PKN1_HR1_2"/>
</dbReference>
<keyword evidence="9" id="KW-0677">Repeat</keyword>
<dbReference type="SUPFAM" id="SSF56112">
    <property type="entry name" value="Protein kinase-like (PK-like)"/>
    <property type="match status" value="1"/>
</dbReference>
<dbReference type="Pfam" id="PF00433">
    <property type="entry name" value="Pkinase_C"/>
    <property type="match status" value="1"/>
</dbReference>
<dbReference type="CDD" id="cd05589">
    <property type="entry name" value="STKc_PKN"/>
    <property type="match status" value="1"/>
</dbReference>
<dbReference type="Pfam" id="PF02185">
    <property type="entry name" value="HR1"/>
    <property type="match status" value="2"/>
</dbReference>
<evidence type="ECO:0000256" key="8">
    <source>
        <dbReference type="ARBA" id="ARBA00022679"/>
    </source>
</evidence>
<evidence type="ECO:0000256" key="12">
    <source>
        <dbReference type="ARBA" id="ARBA00022840"/>
    </source>
</evidence>
<dbReference type="GO" id="GO:0007165">
    <property type="term" value="P:signal transduction"/>
    <property type="evidence" value="ECO:0007669"/>
    <property type="project" value="InterPro"/>
</dbReference>
<feature type="coiled-coil region" evidence="19">
    <location>
        <begin position="5"/>
        <end position="66"/>
    </location>
</feature>
<dbReference type="Pfam" id="PF00069">
    <property type="entry name" value="Pkinase"/>
    <property type="match status" value="1"/>
</dbReference>
<dbReference type="Gene3D" id="1.10.287.160">
    <property type="entry name" value="HR1 repeat"/>
    <property type="match status" value="3"/>
</dbReference>
<dbReference type="GO" id="GO:0005524">
    <property type="term" value="F:ATP binding"/>
    <property type="evidence" value="ECO:0007669"/>
    <property type="project" value="UniProtKB-UniRule"/>
</dbReference>
<dbReference type="PANTHER" id="PTHR24351">
    <property type="entry name" value="RIBOSOMAL PROTEIN S6 KINASE"/>
    <property type="match status" value="1"/>
</dbReference>
<evidence type="ECO:0000256" key="19">
    <source>
        <dbReference type="SAM" id="Coils"/>
    </source>
</evidence>
<evidence type="ECO:0000256" key="17">
    <source>
        <dbReference type="PROSITE-ProRule" id="PRU01207"/>
    </source>
</evidence>
<evidence type="ECO:0000256" key="14">
    <source>
        <dbReference type="ARBA" id="ARBA00023242"/>
    </source>
</evidence>